<reference evidence="1" key="1">
    <citation type="submission" date="2021-02" db="EMBL/GenBank/DDBJ databases">
        <authorList>
            <person name="Dougan E. K."/>
            <person name="Rhodes N."/>
            <person name="Thang M."/>
            <person name="Chan C."/>
        </authorList>
    </citation>
    <scope>NUCLEOTIDE SEQUENCE</scope>
</reference>
<dbReference type="Proteomes" id="UP000626109">
    <property type="component" value="Unassembled WGS sequence"/>
</dbReference>
<comment type="caution">
    <text evidence="1">The sequence shown here is derived from an EMBL/GenBank/DDBJ whole genome shotgun (WGS) entry which is preliminary data.</text>
</comment>
<feature type="non-terminal residue" evidence="1">
    <location>
        <position position="1"/>
    </location>
</feature>
<dbReference type="InterPro" id="IPR036770">
    <property type="entry name" value="Ankyrin_rpt-contain_sf"/>
</dbReference>
<organism evidence="1 2">
    <name type="scientific">Polarella glacialis</name>
    <name type="common">Dinoflagellate</name>
    <dbReference type="NCBI Taxonomy" id="89957"/>
    <lineage>
        <taxon>Eukaryota</taxon>
        <taxon>Sar</taxon>
        <taxon>Alveolata</taxon>
        <taxon>Dinophyceae</taxon>
        <taxon>Suessiales</taxon>
        <taxon>Suessiaceae</taxon>
        <taxon>Polarella</taxon>
    </lineage>
</organism>
<evidence type="ECO:0000313" key="1">
    <source>
        <dbReference type="EMBL" id="CAE8706974.1"/>
    </source>
</evidence>
<evidence type="ECO:0000313" key="2">
    <source>
        <dbReference type="Proteomes" id="UP000626109"/>
    </source>
</evidence>
<dbReference type="SUPFAM" id="SSF48403">
    <property type="entry name" value="Ankyrin repeat"/>
    <property type="match status" value="1"/>
</dbReference>
<protein>
    <submittedName>
        <fullName evidence="1">Uncharacterized protein</fullName>
    </submittedName>
</protein>
<proteinExistence type="predicted"/>
<sequence>LLDLGKFIEDMLTRFEIMDPHPTFSVGRITWLNVNLYLLCDLFVIPPTSPCRCSFMELVADGPQDPLWFMSHWWGTPFRDTLIVLSFHSSTRGQPNTAPYWVCTFANNQHDLSELKQIDLHNTPFVRAIMAPTCKGSVMVMDKTATPFRRTWCTLENFVTTTQDNKLLDIAALIHEGSQLVLDPNGGGWGKLGENVPACLMDDGSGHLVGEVGDERLGLQFPPEVALAGVRTDIYTADASNQSDKHDILRHIAGGALSSEEAPPSSHPGYDKVNLAIRCIFGPRALMGAALKCDAEEARRLLDAGYASVSDEDHTGRTALTIAAQNLSGEVDESRRVPLV</sequence>
<gene>
    <name evidence="1" type="ORF">PGLA2088_LOCUS34345</name>
</gene>
<dbReference type="Gene3D" id="1.25.40.20">
    <property type="entry name" value="Ankyrin repeat-containing domain"/>
    <property type="match status" value="1"/>
</dbReference>
<name>A0A813KLE4_POLGL</name>
<dbReference type="AlphaFoldDB" id="A0A813KLE4"/>
<feature type="non-terminal residue" evidence="1">
    <location>
        <position position="340"/>
    </location>
</feature>
<accession>A0A813KLE4</accession>
<dbReference type="EMBL" id="CAJNNW010031288">
    <property type="protein sequence ID" value="CAE8706974.1"/>
    <property type="molecule type" value="Genomic_DNA"/>
</dbReference>